<evidence type="ECO:0000259" key="10">
    <source>
        <dbReference type="Pfam" id="PF07670"/>
    </source>
</evidence>
<feature type="transmembrane region" description="Helical" evidence="7">
    <location>
        <begin position="6"/>
        <end position="24"/>
    </location>
</feature>
<keyword evidence="4 7" id="KW-0812">Transmembrane</keyword>
<dbReference type="GO" id="GO:0005337">
    <property type="term" value="F:nucleoside transmembrane transporter activity"/>
    <property type="evidence" value="ECO:0007669"/>
    <property type="project" value="InterPro"/>
</dbReference>
<proteinExistence type="inferred from homology"/>
<evidence type="ECO:0000259" key="8">
    <source>
        <dbReference type="Pfam" id="PF01773"/>
    </source>
</evidence>
<dbReference type="InterPro" id="IPR002668">
    <property type="entry name" value="CNT_N_dom"/>
</dbReference>
<name>A0A556QSY2_9BACT</name>
<protein>
    <submittedName>
        <fullName evidence="11">Na+ dependent nucleoside transporter</fullName>
    </submittedName>
</protein>
<evidence type="ECO:0000256" key="4">
    <source>
        <dbReference type="ARBA" id="ARBA00022692"/>
    </source>
</evidence>
<dbReference type="EMBL" id="VMBG01000001">
    <property type="protein sequence ID" value="TSJ79733.1"/>
    <property type="molecule type" value="Genomic_DNA"/>
</dbReference>
<comment type="subcellular location">
    <subcellularLocation>
        <location evidence="1">Cell membrane</location>
        <topology evidence="1">Multi-pass membrane protein</topology>
    </subcellularLocation>
</comment>
<dbReference type="PANTHER" id="PTHR10590:SF4">
    <property type="entry name" value="SOLUTE CARRIER FAMILY 28 MEMBER 3"/>
    <property type="match status" value="1"/>
</dbReference>
<dbReference type="GO" id="GO:0005886">
    <property type="term" value="C:plasma membrane"/>
    <property type="evidence" value="ECO:0007669"/>
    <property type="project" value="UniProtKB-SubCell"/>
</dbReference>
<gene>
    <name evidence="11" type="ORF">FPL22_06440</name>
</gene>
<feature type="domain" description="Concentrative nucleoside transporter C-terminal" evidence="9">
    <location>
        <begin position="208"/>
        <end position="428"/>
    </location>
</feature>
<feature type="transmembrane region" description="Helical" evidence="7">
    <location>
        <begin position="410"/>
        <end position="430"/>
    </location>
</feature>
<dbReference type="GO" id="GO:0015293">
    <property type="term" value="F:symporter activity"/>
    <property type="evidence" value="ECO:0007669"/>
    <property type="project" value="TreeGrafter"/>
</dbReference>
<feature type="transmembrane region" description="Helical" evidence="7">
    <location>
        <begin position="36"/>
        <end position="60"/>
    </location>
</feature>
<evidence type="ECO:0000313" key="11">
    <source>
        <dbReference type="EMBL" id="TSJ79733.1"/>
    </source>
</evidence>
<feature type="transmembrane region" description="Helical" evidence="7">
    <location>
        <begin position="205"/>
        <end position="228"/>
    </location>
</feature>
<keyword evidence="3" id="KW-1003">Cell membrane</keyword>
<dbReference type="Pfam" id="PF07670">
    <property type="entry name" value="Gate"/>
    <property type="match status" value="1"/>
</dbReference>
<dbReference type="PANTHER" id="PTHR10590">
    <property type="entry name" value="SODIUM/NUCLEOSIDE COTRANSPORTER"/>
    <property type="match status" value="1"/>
</dbReference>
<dbReference type="Pfam" id="PF01773">
    <property type="entry name" value="Nucleos_tra2_N"/>
    <property type="match status" value="1"/>
</dbReference>
<evidence type="ECO:0000256" key="1">
    <source>
        <dbReference type="ARBA" id="ARBA00004651"/>
    </source>
</evidence>
<evidence type="ECO:0000256" key="3">
    <source>
        <dbReference type="ARBA" id="ARBA00022475"/>
    </source>
</evidence>
<accession>A0A556QSY2</accession>
<evidence type="ECO:0000256" key="7">
    <source>
        <dbReference type="SAM" id="Phobius"/>
    </source>
</evidence>
<feature type="transmembrane region" description="Helical" evidence="7">
    <location>
        <begin position="66"/>
        <end position="86"/>
    </location>
</feature>
<keyword evidence="5 7" id="KW-1133">Transmembrane helix</keyword>
<keyword evidence="12" id="KW-1185">Reference proteome</keyword>
<dbReference type="RefSeq" id="WP_144229278.1">
    <property type="nucleotide sequence ID" value="NZ_CBCRVV010000019.1"/>
</dbReference>
<evidence type="ECO:0000256" key="5">
    <source>
        <dbReference type="ARBA" id="ARBA00022989"/>
    </source>
</evidence>
<feature type="transmembrane region" description="Helical" evidence="7">
    <location>
        <begin position="306"/>
        <end position="327"/>
    </location>
</feature>
<feature type="transmembrane region" description="Helical" evidence="7">
    <location>
        <begin position="93"/>
        <end position="116"/>
    </location>
</feature>
<evidence type="ECO:0000259" key="9">
    <source>
        <dbReference type="Pfam" id="PF07662"/>
    </source>
</evidence>
<dbReference type="AlphaFoldDB" id="A0A556QSY2"/>
<dbReference type="InterPro" id="IPR011642">
    <property type="entry name" value="Gate_dom"/>
</dbReference>
<dbReference type="InterPro" id="IPR008276">
    <property type="entry name" value="C_nuclsd_transpt"/>
</dbReference>
<feature type="domain" description="Concentrative nucleoside transporter N-terminal" evidence="8">
    <location>
        <begin position="12"/>
        <end position="85"/>
    </location>
</feature>
<dbReference type="InterPro" id="IPR011657">
    <property type="entry name" value="CNT_C_dom"/>
</dbReference>
<feature type="domain" description="Nucleoside transporter/FeoB GTPase Gate" evidence="10">
    <location>
        <begin position="97"/>
        <end position="195"/>
    </location>
</feature>
<evidence type="ECO:0000256" key="6">
    <source>
        <dbReference type="ARBA" id="ARBA00023136"/>
    </source>
</evidence>
<sequence>MDSLIHIGRGLLGIFVFTGIAVAFSTNRRAINWRLVGSALLLQLIFAALVIHVAPVRWVIEMAGGFFVRILGFSAEGTAFLFGSLASKEKHGFVIALVVLPSVVFFSALTSLLYYLGVLQKIVMGFAWIMSKTMNLSGAESLSTAANIFLGQTEAPLIIKPYLGTMTRSELLAVMVGGMATIAGGVMIAYISFLGGDDPQQQIRFATHLITASVISAPAALMVSKILLPQTETVSRDLHVPRERLGANFIDAICVGTTDGLKLALNLAGMLIVFTALVAMANYILSGWIGAPFGLNEWIAQATGGVYRSFSLEFILGMICAPVAWLIGIDSGHLMVSGQLLGTRTVLNEFISYLQLGQMKAAGTFTDERATIILTYALCGFANLVSIGIQVGGIGALAPDKRSDLARLGGRALLGGSLACFLTACVAGILI</sequence>
<organism evidence="11 12">
    <name type="scientific">Rariglobus hedericola</name>
    <dbReference type="NCBI Taxonomy" id="2597822"/>
    <lineage>
        <taxon>Bacteria</taxon>
        <taxon>Pseudomonadati</taxon>
        <taxon>Verrucomicrobiota</taxon>
        <taxon>Opitutia</taxon>
        <taxon>Opitutales</taxon>
        <taxon>Opitutaceae</taxon>
        <taxon>Rariglobus</taxon>
    </lineage>
</organism>
<dbReference type="OrthoDB" id="9766455at2"/>
<feature type="transmembrane region" description="Helical" evidence="7">
    <location>
        <begin position="373"/>
        <end position="398"/>
    </location>
</feature>
<feature type="transmembrane region" description="Helical" evidence="7">
    <location>
        <begin position="263"/>
        <end position="285"/>
    </location>
</feature>
<comment type="similarity">
    <text evidence="2">Belongs to the concentrative nucleoside transporter (CNT) (TC 2.A.41) family.</text>
</comment>
<keyword evidence="6 7" id="KW-0472">Membrane</keyword>
<reference evidence="11 12" key="1">
    <citation type="submission" date="2019-07" db="EMBL/GenBank/DDBJ databases">
        <title>Description of 53C-WASEF.</title>
        <authorList>
            <person name="Pitt A."/>
            <person name="Hahn M.W."/>
        </authorList>
    </citation>
    <scope>NUCLEOTIDE SEQUENCE [LARGE SCALE GENOMIC DNA]</scope>
    <source>
        <strain evidence="11 12">53C-WASEF</strain>
    </source>
</reference>
<dbReference type="Pfam" id="PF07662">
    <property type="entry name" value="Nucleos_tra2_C"/>
    <property type="match status" value="1"/>
</dbReference>
<comment type="caution">
    <text evidence="11">The sequence shown here is derived from an EMBL/GenBank/DDBJ whole genome shotgun (WGS) entry which is preliminary data.</text>
</comment>
<dbReference type="Proteomes" id="UP000315648">
    <property type="component" value="Unassembled WGS sequence"/>
</dbReference>
<evidence type="ECO:0000256" key="2">
    <source>
        <dbReference type="ARBA" id="ARBA00009033"/>
    </source>
</evidence>
<evidence type="ECO:0000313" key="12">
    <source>
        <dbReference type="Proteomes" id="UP000315648"/>
    </source>
</evidence>
<feature type="transmembrane region" description="Helical" evidence="7">
    <location>
        <begin position="171"/>
        <end position="193"/>
    </location>
</feature>